<name>A0A538SM12_UNCEI</name>
<dbReference type="EMBL" id="VBOU01000102">
    <property type="protein sequence ID" value="TMQ52402.1"/>
    <property type="molecule type" value="Genomic_DNA"/>
</dbReference>
<accession>A0A538SM12</accession>
<organism evidence="1 2">
    <name type="scientific">Eiseniibacteriota bacterium</name>
    <dbReference type="NCBI Taxonomy" id="2212470"/>
    <lineage>
        <taxon>Bacteria</taxon>
        <taxon>Candidatus Eiseniibacteriota</taxon>
    </lineage>
</organism>
<dbReference type="AlphaFoldDB" id="A0A538SM12"/>
<protein>
    <recommendedName>
        <fullName evidence="3">HEPN domain-containing protein</fullName>
    </recommendedName>
</protein>
<dbReference type="Proteomes" id="UP000319829">
    <property type="component" value="Unassembled WGS sequence"/>
</dbReference>
<sequence>MTSPLENLAGPGRALRKEAPDAKEFAALRRSGLTRLADAVKEANALESRFDLAYSAAHALCLAALRHAGFRPTNRYIVFQVLPHTLGVGPEVWRVLAKCHDVRNRAEYEGDLDVDERLLADLTAACKTVAAALDKLPPILITRLS</sequence>
<comment type="caution">
    <text evidence="1">The sequence shown here is derived from an EMBL/GenBank/DDBJ whole genome shotgun (WGS) entry which is preliminary data.</text>
</comment>
<evidence type="ECO:0000313" key="2">
    <source>
        <dbReference type="Proteomes" id="UP000319829"/>
    </source>
</evidence>
<evidence type="ECO:0000313" key="1">
    <source>
        <dbReference type="EMBL" id="TMQ52402.1"/>
    </source>
</evidence>
<gene>
    <name evidence="1" type="ORF">E6K74_12375</name>
</gene>
<proteinExistence type="predicted"/>
<evidence type="ECO:0008006" key="3">
    <source>
        <dbReference type="Google" id="ProtNLM"/>
    </source>
</evidence>
<reference evidence="1 2" key="1">
    <citation type="journal article" date="2019" name="Nat. Microbiol.">
        <title>Mediterranean grassland soil C-N compound turnover is dependent on rainfall and depth, and is mediated by genomically divergent microorganisms.</title>
        <authorList>
            <person name="Diamond S."/>
            <person name="Andeer P.F."/>
            <person name="Li Z."/>
            <person name="Crits-Christoph A."/>
            <person name="Burstein D."/>
            <person name="Anantharaman K."/>
            <person name="Lane K.R."/>
            <person name="Thomas B.C."/>
            <person name="Pan C."/>
            <person name="Northen T.R."/>
            <person name="Banfield J.F."/>
        </authorList>
    </citation>
    <scope>NUCLEOTIDE SEQUENCE [LARGE SCALE GENOMIC DNA]</scope>
    <source>
        <strain evidence="1">WS_4</strain>
    </source>
</reference>